<keyword evidence="1" id="KW-1133">Transmembrane helix</keyword>
<keyword evidence="3" id="KW-1185">Reference proteome</keyword>
<gene>
    <name evidence="2" type="ORF">ASJ30_03235</name>
</gene>
<dbReference type="RefSeq" id="WP_072623836.1">
    <property type="nucleotide sequence ID" value="NZ_CP013290.1"/>
</dbReference>
<feature type="transmembrane region" description="Helical" evidence="1">
    <location>
        <begin position="81"/>
        <end position="106"/>
    </location>
</feature>
<organism evidence="2 3">
    <name type="scientific">Janibacter indicus</name>
    <dbReference type="NCBI Taxonomy" id="857417"/>
    <lineage>
        <taxon>Bacteria</taxon>
        <taxon>Bacillati</taxon>
        <taxon>Actinomycetota</taxon>
        <taxon>Actinomycetes</taxon>
        <taxon>Micrococcales</taxon>
        <taxon>Intrasporangiaceae</taxon>
        <taxon>Janibacter</taxon>
    </lineage>
</organism>
<feature type="transmembrane region" description="Helical" evidence="1">
    <location>
        <begin position="48"/>
        <end position="69"/>
    </location>
</feature>
<dbReference type="KEGG" id="jte:ASJ30_03235"/>
<evidence type="ECO:0000256" key="1">
    <source>
        <dbReference type="SAM" id="Phobius"/>
    </source>
</evidence>
<name>A0A1L3MEC0_9MICO</name>
<keyword evidence="1" id="KW-0812">Transmembrane</keyword>
<evidence type="ECO:0000313" key="2">
    <source>
        <dbReference type="EMBL" id="APH00670.1"/>
    </source>
</evidence>
<reference evidence="2 3" key="1">
    <citation type="submission" date="2015-11" db="EMBL/GenBank/DDBJ databases">
        <authorList>
            <person name="Zhang Y."/>
            <person name="Guo Z."/>
        </authorList>
    </citation>
    <scope>NUCLEOTIDE SEQUENCE [LARGE SCALE GENOMIC DNA]</scope>
    <source>
        <strain evidence="2 3">YFY001</strain>
    </source>
</reference>
<evidence type="ECO:0000313" key="3">
    <source>
        <dbReference type="Proteomes" id="UP000182938"/>
    </source>
</evidence>
<keyword evidence="1" id="KW-0472">Membrane</keyword>
<dbReference type="Proteomes" id="UP000182938">
    <property type="component" value="Chromosome"/>
</dbReference>
<dbReference type="AlphaFoldDB" id="A0A1L3MEC0"/>
<sequence length="167" mass="17861">MAESTDRRELRRRQYLSLGLGELVAAGVFGGVATWYGADLGWQGRAAVAGAVGPLVLVLVAAGFYWLLARRWVGVAPMPRAIALAYLGLGLLAVLLLAGGLVVTLVAAPSTAWLVLLLLAWGFGVVELVNYSLRRLAFPVTRWWSGVVQGRTPQLARDVRAGLAERP</sequence>
<dbReference type="EMBL" id="CP013290">
    <property type="protein sequence ID" value="APH00670.1"/>
    <property type="molecule type" value="Genomic_DNA"/>
</dbReference>
<feature type="transmembrane region" description="Helical" evidence="1">
    <location>
        <begin position="112"/>
        <end position="133"/>
    </location>
</feature>
<accession>A0A1L3MEC0</accession>
<feature type="transmembrane region" description="Helical" evidence="1">
    <location>
        <begin position="15"/>
        <end position="36"/>
    </location>
</feature>
<protein>
    <submittedName>
        <fullName evidence="2">Uncharacterized protein</fullName>
    </submittedName>
</protein>
<proteinExistence type="predicted"/>